<gene>
    <name evidence="2" type="ORF">Barrevirus8_5</name>
</gene>
<name>A0A3G4ZUA9_9VIRU</name>
<proteinExistence type="predicted"/>
<feature type="coiled-coil region" evidence="1">
    <location>
        <begin position="248"/>
        <end position="276"/>
    </location>
</feature>
<reference evidence="2" key="1">
    <citation type="submission" date="2018-10" db="EMBL/GenBank/DDBJ databases">
        <title>Hidden diversity of soil giant viruses.</title>
        <authorList>
            <person name="Schulz F."/>
            <person name="Alteio L."/>
            <person name="Goudeau D."/>
            <person name="Ryan E.M."/>
            <person name="Malmstrom R.R."/>
            <person name="Blanchard J."/>
            <person name="Woyke T."/>
        </authorList>
    </citation>
    <scope>NUCLEOTIDE SEQUENCE</scope>
    <source>
        <strain evidence="2">BAV1</strain>
    </source>
</reference>
<keyword evidence="1" id="KW-0175">Coiled coil</keyword>
<protein>
    <recommendedName>
        <fullName evidence="3">OTU domain-containing protein</fullName>
    </recommendedName>
</protein>
<evidence type="ECO:0000256" key="1">
    <source>
        <dbReference type="SAM" id="Coils"/>
    </source>
</evidence>
<sequence length="307" mass="36159">MAHYPTKLNYKVWEDYVGRPLEPKEKYLIGRCKAEKQMNKMMKDLYCQLIKKELNYYVPKLTALDGNCLFESLNYYGIGTSVQELRSVLSMVFYLFQNYKNFLPGQEASLGELFSFTNEIEYVYSKEKDEETGEKYKKYYKYTYQIMCQDMNNMSSWQRLPTQLILLVVSYLYKSEIVIINSSTGYETVINAYESVNHNHDISKIYLGQLEEFHYLVLDVLEAGKEFTPLFYTEARDNLSQFGTFIQISKLKEEGKEEKNKEEDENKDNKEKVEIDHVIFVDLMPSTDSSFTEIKVDNLLADDQVDF</sequence>
<evidence type="ECO:0008006" key="3">
    <source>
        <dbReference type="Google" id="ProtNLM"/>
    </source>
</evidence>
<accession>A0A3G4ZUA9</accession>
<evidence type="ECO:0000313" key="2">
    <source>
        <dbReference type="EMBL" id="AYV77019.1"/>
    </source>
</evidence>
<organism evidence="2">
    <name type="scientific">Barrevirus sp</name>
    <dbReference type="NCBI Taxonomy" id="2487763"/>
    <lineage>
        <taxon>Viruses</taxon>
        <taxon>Varidnaviria</taxon>
        <taxon>Bamfordvirae</taxon>
        <taxon>Nucleocytoviricota</taxon>
        <taxon>Megaviricetes</taxon>
        <taxon>Imitervirales</taxon>
        <taxon>Mimiviridae</taxon>
        <taxon>Klosneuvirinae</taxon>
    </lineage>
</organism>
<dbReference type="EMBL" id="MK072005">
    <property type="protein sequence ID" value="AYV77019.1"/>
    <property type="molecule type" value="Genomic_DNA"/>
</dbReference>
<dbReference type="Gene3D" id="3.90.70.80">
    <property type="match status" value="1"/>
</dbReference>